<name>A0ABX8BGM8_9BACT</name>
<evidence type="ECO:0000313" key="2">
    <source>
        <dbReference type="EMBL" id="QUW04753.1"/>
    </source>
</evidence>
<dbReference type="Gene3D" id="3.40.50.300">
    <property type="entry name" value="P-loop containing nucleotide triphosphate hydrolases"/>
    <property type="match status" value="1"/>
</dbReference>
<dbReference type="EMBL" id="CP072649">
    <property type="protein sequence ID" value="QUW04753.1"/>
    <property type="molecule type" value="Genomic_DNA"/>
</dbReference>
<proteinExistence type="predicted"/>
<dbReference type="Pfam" id="PF13401">
    <property type="entry name" value="AAA_22"/>
    <property type="match status" value="1"/>
</dbReference>
<dbReference type="InterPro" id="IPR027417">
    <property type="entry name" value="P-loop_NTPase"/>
</dbReference>
<evidence type="ECO:0000313" key="3">
    <source>
        <dbReference type="Proteomes" id="UP000676506"/>
    </source>
</evidence>
<sequence>MPMRYFNTAGPCNAQDHYMLSPVERLPELRRLIDQKAYFVVHAPRQVGKTTLMLTLARQLTEEGRYAAVLLSLEVGAAFNTDPDRAEVAILGAWQVDSRVWLPPALGLPALEANAPAGQRLLSALTTWAQTCPRPLVLFLDEIDSLENETLVSVLRQLRHGYRNRPQAFPWSLALIGMRDVRDYKVAAGGSDRLHTASPFNIKMRSLTLGNFTQDEVAQLYRQHTTETGQVFTDEAVAYAYDLTAGQPWLVNALAKVCVEELVEDTGQTITRDDIEAAKWVLIERQDTHLDSLAERLREPRVRNLIAPMLAGDLPGDLPDDDRRYVLDLGLVRRNPDTGVLEVANPVYREVLPRVLSGGVQDALPRLEPVWLDGEGRLVPEKLLEAFLGFWRQHGEPLLRGVAYHEIAPHIVLMAYLQRVENGGGRVTREYAIGSGRMDVCLRYGGVTVGIELKVWREGAGDPEAEGLEQLERYLAGLAAGAVGWLVIFDRRAGQPPVAERTRAYRAVTPGGRTVTVVRA</sequence>
<protein>
    <submittedName>
        <fullName evidence="2">ATP-binding protein</fullName>
    </submittedName>
</protein>
<keyword evidence="2" id="KW-0067">ATP-binding</keyword>
<dbReference type="Proteomes" id="UP000676506">
    <property type="component" value="Chromosome 2"/>
</dbReference>
<dbReference type="GO" id="GO:0005524">
    <property type="term" value="F:ATP binding"/>
    <property type="evidence" value="ECO:0007669"/>
    <property type="project" value="UniProtKB-KW"/>
</dbReference>
<keyword evidence="2" id="KW-0547">Nucleotide-binding</keyword>
<dbReference type="SUPFAM" id="SSF52540">
    <property type="entry name" value="P-loop containing nucleoside triphosphate hydrolases"/>
    <property type="match status" value="1"/>
</dbReference>
<evidence type="ECO:0000259" key="1">
    <source>
        <dbReference type="Pfam" id="PF13401"/>
    </source>
</evidence>
<feature type="domain" description="ORC1/DEAH AAA+ ATPase" evidence="1">
    <location>
        <begin position="35"/>
        <end position="183"/>
    </location>
</feature>
<keyword evidence="3" id="KW-1185">Reference proteome</keyword>
<organism evidence="2 3">
    <name type="scientific">Chloracidobacterium validum</name>
    <dbReference type="NCBI Taxonomy" id="2821543"/>
    <lineage>
        <taxon>Bacteria</taxon>
        <taxon>Pseudomonadati</taxon>
        <taxon>Acidobacteriota</taxon>
        <taxon>Terriglobia</taxon>
        <taxon>Terriglobales</taxon>
        <taxon>Acidobacteriaceae</taxon>
        <taxon>Chloracidobacterium</taxon>
    </lineage>
</organism>
<dbReference type="InterPro" id="IPR049945">
    <property type="entry name" value="AAA_22"/>
</dbReference>
<reference evidence="2 3" key="1">
    <citation type="submission" date="2021-03" db="EMBL/GenBank/DDBJ databases">
        <title>Genomic and phenotypic characterization of Chloracidobacterium isolates provides evidence for multiple species.</title>
        <authorList>
            <person name="Saini M.K."/>
            <person name="Costas A.M.G."/>
            <person name="Tank M."/>
            <person name="Bryant D.A."/>
        </authorList>
    </citation>
    <scope>NUCLEOTIDE SEQUENCE [LARGE SCALE GENOMIC DNA]</scope>
    <source>
        <strain evidence="2 3">BV2-C</strain>
    </source>
</reference>
<accession>A0ABX8BGM8</accession>
<gene>
    <name evidence="2" type="ORF">J8C06_13225</name>
</gene>